<evidence type="ECO:0000256" key="3">
    <source>
        <dbReference type="ARBA" id="ARBA00023125"/>
    </source>
</evidence>
<dbReference type="Proteomes" id="UP001217754">
    <property type="component" value="Chromosome 1"/>
</dbReference>
<dbReference type="RefSeq" id="XP_060120642.1">
    <property type="nucleotide sequence ID" value="XM_060264659.1"/>
</dbReference>
<sequence>MTSEDHNSISFILGLNQFQEGAPPENVEATSGDTNHLLAGLNTLPSASPEHADEAVTNFANQLSLWTNASFSFDGPMGHALIGDEEKEPSKAEGARREDEEDKMQRYFAASSAHSNAARDKNRELDRETRTASGPSYQGPLNDTPAAGFAGSFHEAMGTPRAEPQRAATFPASQPGISPQDAAAWRVQNAEPGAPAAAAAPGAPGQNWDLTSTLALQYLLSKNPNVLQNLPHLNGAAQAPQRQWQPPASPSGASGVPNGFAAPHTPVDPFQVLNAPPQNRPSGSAPSSSARSASSLGERAPASEFTFAAPGDASKVPSAKKRSSSSALSRSNSTHLEPAPEQDDDQSGSQSDSAKPESSRNRNGPNVSDRVKLVDTGNPEADAETNRQAIEEDKRRRNTAASARFRVKKKQREAALEMSARELESQVNELKQDNERLRTENEWLKRLITARPEGLSSLLGASVQPQPYPVSSGQGLEGIAAQPPAFFAKGSHDAPQE</sequence>
<dbReference type="GO" id="GO:0000977">
    <property type="term" value="F:RNA polymerase II transcription regulatory region sequence-specific DNA binding"/>
    <property type="evidence" value="ECO:0007669"/>
    <property type="project" value="TreeGrafter"/>
</dbReference>
<dbReference type="PROSITE" id="PS50217">
    <property type="entry name" value="BZIP"/>
    <property type="match status" value="1"/>
</dbReference>
<dbReference type="GO" id="GO:0005634">
    <property type="term" value="C:nucleus"/>
    <property type="evidence" value="ECO:0007669"/>
    <property type="project" value="UniProtKB-SubCell"/>
</dbReference>
<evidence type="ECO:0000256" key="7">
    <source>
        <dbReference type="SAM" id="MobiDB-lite"/>
    </source>
</evidence>
<name>A0AAF0EZ51_9BASI</name>
<comment type="subcellular location">
    <subcellularLocation>
        <location evidence="1">Nucleus</location>
    </subcellularLocation>
</comment>
<keyword evidence="4" id="KW-0804">Transcription</keyword>
<proteinExistence type="predicted"/>
<organism evidence="9 10">
    <name type="scientific">Malassezia japonica</name>
    <dbReference type="NCBI Taxonomy" id="223818"/>
    <lineage>
        <taxon>Eukaryota</taxon>
        <taxon>Fungi</taxon>
        <taxon>Dikarya</taxon>
        <taxon>Basidiomycota</taxon>
        <taxon>Ustilaginomycotina</taxon>
        <taxon>Malasseziomycetes</taxon>
        <taxon>Malasseziales</taxon>
        <taxon>Malasseziaceae</taxon>
        <taxon>Malassezia</taxon>
    </lineage>
</organism>
<feature type="coiled-coil region" evidence="6">
    <location>
        <begin position="413"/>
        <end position="447"/>
    </location>
</feature>
<evidence type="ECO:0000259" key="8">
    <source>
        <dbReference type="PROSITE" id="PS50217"/>
    </source>
</evidence>
<accession>A0AAF0EZ51</accession>
<feature type="compositionally biased region" description="Basic and acidic residues" evidence="7">
    <location>
        <begin position="82"/>
        <end position="98"/>
    </location>
</feature>
<reference evidence="9" key="1">
    <citation type="submission" date="2023-03" db="EMBL/GenBank/DDBJ databases">
        <title>Mating type loci evolution in Malassezia.</title>
        <authorList>
            <person name="Coelho M.A."/>
        </authorList>
    </citation>
    <scope>NUCLEOTIDE SEQUENCE</scope>
    <source>
        <strain evidence="9">CBS 9431</strain>
    </source>
</reference>
<keyword evidence="2" id="KW-0805">Transcription regulation</keyword>
<keyword evidence="10" id="KW-1185">Reference proteome</keyword>
<dbReference type="Gene3D" id="1.20.5.170">
    <property type="match status" value="1"/>
</dbReference>
<feature type="compositionally biased region" description="Low complexity" evidence="7">
    <location>
        <begin position="237"/>
        <end position="255"/>
    </location>
</feature>
<feature type="compositionally biased region" description="Low complexity" evidence="7">
    <location>
        <begin position="324"/>
        <end position="333"/>
    </location>
</feature>
<evidence type="ECO:0000313" key="10">
    <source>
        <dbReference type="Proteomes" id="UP001217754"/>
    </source>
</evidence>
<keyword evidence="6" id="KW-0175">Coiled coil</keyword>
<protein>
    <recommendedName>
        <fullName evidence="8">BZIP domain-containing protein</fullName>
    </recommendedName>
</protein>
<evidence type="ECO:0000256" key="5">
    <source>
        <dbReference type="ARBA" id="ARBA00023242"/>
    </source>
</evidence>
<dbReference type="EMBL" id="CP119958">
    <property type="protein sequence ID" value="WFD37745.1"/>
    <property type="molecule type" value="Genomic_DNA"/>
</dbReference>
<evidence type="ECO:0000313" key="9">
    <source>
        <dbReference type="EMBL" id="WFD37745.1"/>
    </source>
</evidence>
<keyword evidence="3" id="KW-0238">DNA-binding</keyword>
<dbReference type="PROSITE" id="PS00036">
    <property type="entry name" value="BZIP_BASIC"/>
    <property type="match status" value="1"/>
</dbReference>
<evidence type="ECO:0000256" key="1">
    <source>
        <dbReference type="ARBA" id="ARBA00004123"/>
    </source>
</evidence>
<evidence type="ECO:0000256" key="2">
    <source>
        <dbReference type="ARBA" id="ARBA00023015"/>
    </source>
</evidence>
<dbReference type="GeneID" id="85224341"/>
<keyword evidence="5" id="KW-0539">Nucleus</keyword>
<gene>
    <name evidence="9" type="ORF">MJAP1_000692</name>
</gene>
<dbReference type="PANTHER" id="PTHR13044">
    <property type="entry name" value="ACTIVATING TRANSCRIPTION FACTOR ATF 4/5"/>
    <property type="match status" value="1"/>
</dbReference>
<feature type="compositionally biased region" description="Polar residues" evidence="7">
    <location>
        <begin position="131"/>
        <end position="141"/>
    </location>
</feature>
<feature type="region of interest" description="Disordered" evidence="7">
    <location>
        <begin position="237"/>
        <end position="410"/>
    </location>
</feature>
<feature type="compositionally biased region" description="Low complexity" evidence="7">
    <location>
        <begin position="280"/>
        <end position="295"/>
    </location>
</feature>
<dbReference type="Pfam" id="PF07716">
    <property type="entry name" value="bZIP_2"/>
    <property type="match status" value="1"/>
</dbReference>
<dbReference type="SUPFAM" id="SSF57959">
    <property type="entry name" value="Leucine zipper domain"/>
    <property type="match status" value="1"/>
</dbReference>
<feature type="domain" description="BZIP" evidence="8">
    <location>
        <begin position="392"/>
        <end position="451"/>
    </location>
</feature>
<feature type="compositionally biased region" description="Basic and acidic residues" evidence="7">
    <location>
        <begin position="117"/>
        <end position="130"/>
    </location>
</feature>
<dbReference type="AlphaFoldDB" id="A0AAF0EZ51"/>
<dbReference type="InterPro" id="IPR046347">
    <property type="entry name" value="bZIP_sf"/>
</dbReference>
<feature type="region of interest" description="Disordered" evidence="7">
    <location>
        <begin position="77"/>
        <end position="180"/>
    </location>
</feature>
<dbReference type="PANTHER" id="PTHR13044:SF14">
    <property type="entry name" value="CRYPTOCEPHAL, ISOFORM A"/>
    <property type="match status" value="1"/>
</dbReference>
<dbReference type="CDD" id="cd14705">
    <property type="entry name" value="bZIP_Zip1"/>
    <property type="match status" value="1"/>
</dbReference>
<evidence type="ECO:0000256" key="4">
    <source>
        <dbReference type="ARBA" id="ARBA00023163"/>
    </source>
</evidence>
<dbReference type="GO" id="GO:0001228">
    <property type="term" value="F:DNA-binding transcription activator activity, RNA polymerase II-specific"/>
    <property type="evidence" value="ECO:0007669"/>
    <property type="project" value="TreeGrafter"/>
</dbReference>
<dbReference type="InterPro" id="IPR004827">
    <property type="entry name" value="bZIP"/>
</dbReference>
<evidence type="ECO:0000256" key="6">
    <source>
        <dbReference type="SAM" id="Coils"/>
    </source>
</evidence>